<sequence length="128" mass="13825">MHNQGKMWLSAKPRLVCELSPFLGTLFWPVVPTHPISAVLRSPVYSSNPTKEARALLAFTMDPLLITYSHQPRGVIEASGVARLEWGAEGRVRTCDSKVPADVTVGSPSPAPPTPPLLIECIAWGLVA</sequence>
<dbReference type="Proteomes" id="UP000735302">
    <property type="component" value="Unassembled WGS sequence"/>
</dbReference>
<reference evidence="1 2" key="1">
    <citation type="journal article" date="2021" name="Elife">
        <title>Chloroplast acquisition without the gene transfer in kleptoplastic sea slugs, Plakobranchus ocellatus.</title>
        <authorList>
            <person name="Maeda T."/>
            <person name="Takahashi S."/>
            <person name="Yoshida T."/>
            <person name="Shimamura S."/>
            <person name="Takaki Y."/>
            <person name="Nagai Y."/>
            <person name="Toyoda A."/>
            <person name="Suzuki Y."/>
            <person name="Arimoto A."/>
            <person name="Ishii H."/>
            <person name="Satoh N."/>
            <person name="Nishiyama T."/>
            <person name="Hasebe M."/>
            <person name="Maruyama T."/>
            <person name="Minagawa J."/>
            <person name="Obokata J."/>
            <person name="Shigenobu S."/>
        </authorList>
    </citation>
    <scope>NUCLEOTIDE SEQUENCE [LARGE SCALE GENOMIC DNA]</scope>
</reference>
<accession>A0AAV4AVH4</accession>
<comment type="caution">
    <text evidence="1">The sequence shown here is derived from an EMBL/GenBank/DDBJ whole genome shotgun (WGS) entry which is preliminary data.</text>
</comment>
<gene>
    <name evidence="1" type="ORF">PoB_003739500</name>
</gene>
<dbReference type="AlphaFoldDB" id="A0AAV4AVH4"/>
<protein>
    <submittedName>
        <fullName evidence="1">Uncharacterized protein</fullName>
    </submittedName>
</protein>
<name>A0AAV4AVH4_9GAST</name>
<dbReference type="EMBL" id="BLXT01004211">
    <property type="protein sequence ID" value="GFO10890.1"/>
    <property type="molecule type" value="Genomic_DNA"/>
</dbReference>
<evidence type="ECO:0000313" key="2">
    <source>
        <dbReference type="Proteomes" id="UP000735302"/>
    </source>
</evidence>
<evidence type="ECO:0000313" key="1">
    <source>
        <dbReference type="EMBL" id="GFO10890.1"/>
    </source>
</evidence>
<organism evidence="1 2">
    <name type="scientific">Plakobranchus ocellatus</name>
    <dbReference type="NCBI Taxonomy" id="259542"/>
    <lineage>
        <taxon>Eukaryota</taxon>
        <taxon>Metazoa</taxon>
        <taxon>Spiralia</taxon>
        <taxon>Lophotrochozoa</taxon>
        <taxon>Mollusca</taxon>
        <taxon>Gastropoda</taxon>
        <taxon>Heterobranchia</taxon>
        <taxon>Euthyneura</taxon>
        <taxon>Panpulmonata</taxon>
        <taxon>Sacoglossa</taxon>
        <taxon>Placobranchoidea</taxon>
        <taxon>Plakobranchidae</taxon>
        <taxon>Plakobranchus</taxon>
    </lineage>
</organism>
<proteinExistence type="predicted"/>
<keyword evidence="2" id="KW-1185">Reference proteome</keyword>